<gene>
    <name evidence="3" type="ORF">BRAA01T03036Z</name>
    <name evidence="2" type="ORF">BRAPAZ1V2_A01P31720.2</name>
</gene>
<dbReference type="Proteomes" id="UP000694005">
    <property type="component" value="Chromosome A01"/>
</dbReference>
<organism evidence="3">
    <name type="scientific">Brassica campestris</name>
    <name type="common">Field mustard</name>
    <dbReference type="NCBI Taxonomy" id="3711"/>
    <lineage>
        <taxon>Eukaryota</taxon>
        <taxon>Viridiplantae</taxon>
        <taxon>Streptophyta</taxon>
        <taxon>Embryophyta</taxon>
        <taxon>Tracheophyta</taxon>
        <taxon>Spermatophyta</taxon>
        <taxon>Magnoliopsida</taxon>
        <taxon>eudicotyledons</taxon>
        <taxon>Gunneridae</taxon>
        <taxon>Pentapetalae</taxon>
        <taxon>rosids</taxon>
        <taxon>malvids</taxon>
        <taxon>Brassicales</taxon>
        <taxon>Brassicaceae</taxon>
        <taxon>Brassiceae</taxon>
        <taxon>Brassica</taxon>
    </lineage>
</organism>
<evidence type="ECO:0000313" key="3">
    <source>
        <dbReference type="EMBL" id="VDC76534.1"/>
    </source>
</evidence>
<proteinExistence type="predicted"/>
<sequence length="55" mass="6413">MRDLPSNSRAIELEGYTTEARENPPVRDLERDWSQAQGEEKLDGGGHREKQIWFL</sequence>
<evidence type="ECO:0000313" key="2">
    <source>
        <dbReference type="EMBL" id="CAG7889096.1"/>
    </source>
</evidence>
<accession>A0A3P5ZM70</accession>
<dbReference type="EMBL" id="LS974617">
    <property type="protein sequence ID" value="CAG7889096.1"/>
    <property type="molecule type" value="Genomic_DNA"/>
</dbReference>
<feature type="region of interest" description="Disordered" evidence="1">
    <location>
        <begin position="1"/>
        <end position="28"/>
    </location>
</feature>
<name>A0A3P5ZM70_BRACM</name>
<dbReference type="EMBL" id="LR031571">
    <property type="protein sequence ID" value="VDC76534.1"/>
    <property type="molecule type" value="Genomic_DNA"/>
</dbReference>
<protein>
    <submittedName>
        <fullName evidence="2">Uncharacterized protein</fullName>
    </submittedName>
</protein>
<evidence type="ECO:0000256" key="1">
    <source>
        <dbReference type="SAM" id="MobiDB-lite"/>
    </source>
</evidence>
<dbReference type="AlphaFoldDB" id="A0A3P5ZM70"/>
<reference evidence="3" key="1">
    <citation type="submission" date="2018-11" db="EMBL/GenBank/DDBJ databases">
        <authorList>
            <consortium name="Genoscope - CEA"/>
            <person name="William W."/>
        </authorList>
    </citation>
    <scope>NUCLEOTIDE SEQUENCE</scope>
</reference>
<feature type="compositionally biased region" description="Basic and acidic residues" evidence="1">
    <location>
        <begin position="19"/>
        <end position="28"/>
    </location>
</feature>
<dbReference type="Gramene" id="A01p31720.2_BraZ1">
    <property type="protein sequence ID" value="A01p31720.2_BraZ1.CDS"/>
    <property type="gene ID" value="A01g31720.2_BraZ1"/>
</dbReference>